<dbReference type="OrthoDB" id="24864at10239"/>
<protein>
    <submittedName>
        <fullName evidence="1">Uncharacterized protein</fullName>
    </submittedName>
</protein>
<name>A0A068CGH3_9CAUD</name>
<dbReference type="Proteomes" id="UP000027393">
    <property type="component" value="Segment"/>
</dbReference>
<gene>
    <name evidence="1" type="ORF">BPABA14_00710</name>
</gene>
<organism evidence="1 2">
    <name type="scientific">Acinetobacter phage YMC-13-01-C62</name>
    <dbReference type="NCBI Taxonomy" id="1505225"/>
    <lineage>
        <taxon>Viruses</taxon>
        <taxon>Duplodnaviria</taxon>
        <taxon>Heunggongvirae</taxon>
        <taxon>Uroviricota</taxon>
        <taxon>Caudoviricetes</taxon>
        <taxon>Obolenskvirus</taxon>
        <taxon>Obolenskvirus AbC62</taxon>
    </lineage>
</organism>
<sequence length="54" mass="6521">MNIADIKVKLSYEKTWQTNFVVNFCKFMVVFGFWSDDRAIEYLIKRLKIKVEDV</sequence>
<proteinExistence type="predicted"/>
<dbReference type="KEGG" id="vg:20283760"/>
<dbReference type="RefSeq" id="YP_009055492.1">
    <property type="nucleotide sequence ID" value="NC_024785.1"/>
</dbReference>
<evidence type="ECO:0000313" key="2">
    <source>
        <dbReference type="Proteomes" id="UP000027393"/>
    </source>
</evidence>
<keyword evidence="2" id="KW-1185">Reference proteome</keyword>
<reference evidence="1 2" key="1">
    <citation type="submission" date="2014-05" db="EMBL/GenBank/DDBJ databases">
        <title>Complete Genome Sequence of the Acinetobacter phage YMC/13/01/C62.</title>
        <authorList>
            <person name="Jeon J."/>
            <person name="Yong D."/>
            <person name="Lee K."/>
        </authorList>
    </citation>
    <scope>NUCLEOTIDE SEQUENCE [LARGE SCALE GENOMIC DNA]</scope>
</reference>
<evidence type="ECO:0000313" key="1">
    <source>
        <dbReference type="EMBL" id="AID17985.1"/>
    </source>
</evidence>
<accession>A0A068CGH3</accession>
<dbReference type="EMBL" id="KJ817802">
    <property type="protein sequence ID" value="AID17985.1"/>
    <property type="molecule type" value="Genomic_DNA"/>
</dbReference>
<dbReference type="GeneID" id="20283760"/>